<evidence type="ECO:0000256" key="5">
    <source>
        <dbReference type="ARBA" id="ARBA00022679"/>
    </source>
</evidence>
<dbReference type="InterPro" id="IPR036637">
    <property type="entry name" value="Phosphohistidine_dom_sf"/>
</dbReference>
<keyword evidence="7 15" id="KW-0418">Kinase</keyword>
<evidence type="ECO:0000256" key="3">
    <source>
        <dbReference type="ARBA" id="ARBA00011994"/>
    </source>
</evidence>
<dbReference type="Gene3D" id="1.20.80.30">
    <property type="match status" value="1"/>
</dbReference>
<keyword evidence="6 12" id="KW-0479">Metal-binding</keyword>
<dbReference type="PANTHER" id="PTHR22931">
    <property type="entry name" value="PHOSPHOENOLPYRUVATE DIKINASE-RELATED"/>
    <property type="match status" value="1"/>
</dbReference>
<evidence type="ECO:0000256" key="8">
    <source>
        <dbReference type="ARBA" id="ARBA00022842"/>
    </source>
</evidence>
<evidence type="ECO:0000256" key="6">
    <source>
        <dbReference type="ARBA" id="ARBA00022723"/>
    </source>
</evidence>
<dbReference type="InterPro" id="IPR008279">
    <property type="entry name" value="PEP-util_enz_mobile_dom"/>
</dbReference>
<feature type="binding site" evidence="11">
    <location>
        <position position="738"/>
    </location>
    <ligand>
        <name>substrate</name>
    </ligand>
</feature>
<feature type="binding site" evidence="12">
    <location>
        <position position="741"/>
    </location>
    <ligand>
        <name>Mg(2+)</name>
        <dbReference type="ChEBI" id="CHEBI:18420"/>
    </ligand>
</feature>
<dbReference type="GO" id="GO:0016301">
    <property type="term" value="F:kinase activity"/>
    <property type="evidence" value="ECO:0007669"/>
    <property type="project" value="UniProtKB-KW"/>
</dbReference>
<evidence type="ECO:0000313" key="15">
    <source>
        <dbReference type="EMBL" id="PYE12819.1"/>
    </source>
</evidence>
<feature type="binding site" evidence="11">
    <location>
        <position position="741"/>
    </location>
    <ligand>
        <name>substrate</name>
    </ligand>
</feature>
<sequence length="848" mass="89428">MTLSDNSVHSYTRAAVPYGQGRGRGLGADVLGVHGVEMDNLVALGLPVVPGLTVPIGSGSGLENRETANTAIDLLEKLAVRGIWPATRTERRPMLMHLRCSAPVPVSALPPAISVIGLSNRNIDALVEVIGRDRDIYDSWAANLRFVAEGALGVDVDDLDDLDDDHPDSRARVPALLDLIEETTGAPYPADPAEQLGLAAKAMLARWASPRGQRARKALSLPDDLGIALHVRALRLGSWNESGYGSAISRDLETGKYAPHGVFHLGVRRTDPNPGPGEPLGQVPGGVTILDQIFATLEPHLRGVAEVEFEVRDRQLALLSAGALEHPGPRAVTHLAVDLANDHSIERSEAVRMLEPDLMQDLLHAQLKLSGNEELLAQGLPASPGAAIGEIALSSERALQVAGQGKDVVLVASETSPADVPALLAATAVVTSNGGLASHAAVVARGAGRPAVCGATSLRIDLTARTVTANGVTMSEGDVVSVNGRTGDIYAGAVMIRPAEPSPELEVLLGWADEIRELGIRTNADNAEDAATAFRLGAEGIGLCRTEHQFMGDQLPLVQRLVLAESEAEEIEAIAALTTAQQSDFTDLLRVVGNRPITVRLLDAPLHEFLPADGQYRDAAQAERAAATHESNPMLGLRGVRFAMVQQRLYPAQAEALFRAWVTVNAEGLSPVLEVMIPLVSLPGELSKAITQVDSAAAAVATDTGVKVPYLVGSMVETPRAALLAASLTADAEFLSFGTNDLTQLTYGFSRDDVEKTMLAHYLDHGLLTDSPFAVLDRDGVGALVTMAAERARGSRPTVKLGVCGEHGGDPESISFLNSIGLDYVSCSPRRVPVARLAAAHATLESGR</sequence>
<feature type="active site" description="Tele-phosphohistidine intermediate" evidence="10">
    <location>
        <position position="439"/>
    </location>
</feature>
<dbReference type="SUPFAM" id="SSF51621">
    <property type="entry name" value="Phosphoenolpyruvate/pyruvate domain"/>
    <property type="match status" value="1"/>
</dbReference>
<keyword evidence="8 12" id="KW-0460">Magnesium</keyword>
<proteinExistence type="inferred from homology"/>
<comment type="similarity">
    <text evidence="2">Belongs to the PEP-utilizing enzyme family.</text>
</comment>
<dbReference type="Pfam" id="PF02896">
    <property type="entry name" value="PEP-utilizers_C"/>
    <property type="match status" value="1"/>
</dbReference>
<gene>
    <name evidence="15" type="ORF">DFR67_12098</name>
</gene>
<feature type="binding site" evidence="11">
    <location>
        <position position="717"/>
    </location>
    <ligand>
        <name>substrate</name>
    </ligand>
</feature>
<dbReference type="PANTHER" id="PTHR22931:SF9">
    <property type="entry name" value="PYRUVATE, PHOSPHATE DIKINASE 1, CHLOROPLASTIC"/>
    <property type="match status" value="1"/>
</dbReference>
<dbReference type="InterPro" id="IPR040442">
    <property type="entry name" value="Pyrv_kinase-like_dom_sf"/>
</dbReference>
<dbReference type="Proteomes" id="UP000247591">
    <property type="component" value="Unassembled WGS sequence"/>
</dbReference>
<dbReference type="GO" id="GO:0046872">
    <property type="term" value="F:metal ion binding"/>
    <property type="evidence" value="ECO:0007669"/>
    <property type="project" value="UniProtKB-KW"/>
</dbReference>
<evidence type="ECO:0000256" key="2">
    <source>
        <dbReference type="ARBA" id="ARBA00007837"/>
    </source>
</evidence>
<evidence type="ECO:0000256" key="11">
    <source>
        <dbReference type="PIRSR" id="PIRSR000853-2"/>
    </source>
</evidence>
<dbReference type="InterPro" id="IPR010121">
    <property type="entry name" value="Pyruvate_phosphate_dikinase"/>
</dbReference>
<feature type="domain" description="PEP-utilising enzyme mobile" evidence="13">
    <location>
        <begin position="406"/>
        <end position="487"/>
    </location>
</feature>
<dbReference type="EC" id="2.7.9.1" evidence="3"/>
<feature type="binding site" evidence="12">
    <location>
        <position position="717"/>
    </location>
    <ligand>
        <name>Mg(2+)</name>
        <dbReference type="ChEBI" id="CHEBI:18420"/>
    </ligand>
</feature>
<comment type="caution">
    <text evidence="15">The sequence shown here is derived from an EMBL/GenBank/DDBJ whole genome shotgun (WGS) entry which is preliminary data.</text>
</comment>
<dbReference type="InterPro" id="IPR023151">
    <property type="entry name" value="PEP_util_CS"/>
</dbReference>
<comment type="cofactor">
    <cofactor evidence="1 12">
        <name>Mg(2+)</name>
        <dbReference type="ChEBI" id="CHEBI:18420"/>
    </cofactor>
</comment>
<name>A0A318RN88_WILLI</name>
<dbReference type="OrthoDB" id="9765468at2"/>
<dbReference type="RefSeq" id="WP_110472332.1">
    <property type="nucleotide sequence ID" value="NZ_QJSP01000020.1"/>
</dbReference>
<reference evidence="15 16" key="1">
    <citation type="submission" date="2018-06" db="EMBL/GenBank/DDBJ databases">
        <title>Genomic Encyclopedia of Type Strains, Phase IV (KMG-IV): sequencing the most valuable type-strain genomes for metagenomic binning, comparative biology and taxonomic classification.</title>
        <authorList>
            <person name="Goeker M."/>
        </authorList>
    </citation>
    <scope>NUCLEOTIDE SEQUENCE [LARGE SCALE GENOMIC DNA]</scope>
    <source>
        <strain evidence="15 16">DSM 45521</strain>
    </source>
</reference>
<dbReference type="Gene3D" id="3.50.30.10">
    <property type="entry name" value="Phosphohistidine domain"/>
    <property type="match status" value="1"/>
</dbReference>
<evidence type="ECO:0000259" key="13">
    <source>
        <dbReference type="Pfam" id="PF00391"/>
    </source>
</evidence>
<accession>A0A318RN88</accession>
<feature type="domain" description="PEP-utilising enzyme C-terminal" evidence="14">
    <location>
        <begin position="508"/>
        <end position="842"/>
    </location>
</feature>
<feature type="binding site" evidence="11">
    <location>
        <position position="740"/>
    </location>
    <ligand>
        <name>substrate</name>
    </ligand>
</feature>
<dbReference type="GO" id="GO:0050242">
    <property type="term" value="F:pyruvate, phosphate dikinase activity"/>
    <property type="evidence" value="ECO:0007669"/>
    <property type="project" value="UniProtKB-EC"/>
</dbReference>
<dbReference type="AlphaFoldDB" id="A0A318RN88"/>
<feature type="binding site" evidence="11">
    <location>
        <position position="545"/>
    </location>
    <ligand>
        <name>substrate</name>
    </ligand>
</feature>
<feature type="binding site" evidence="11">
    <location>
        <position position="600"/>
    </location>
    <ligand>
        <name>substrate</name>
    </ligand>
</feature>
<dbReference type="Gene3D" id="3.20.20.60">
    <property type="entry name" value="Phosphoenolpyruvate-binding domains"/>
    <property type="match status" value="1"/>
</dbReference>
<feature type="active site" description="Proton donor" evidence="10">
    <location>
        <position position="804"/>
    </location>
</feature>
<evidence type="ECO:0000313" key="16">
    <source>
        <dbReference type="Proteomes" id="UP000247591"/>
    </source>
</evidence>
<evidence type="ECO:0000256" key="9">
    <source>
        <dbReference type="ARBA" id="ARBA00032883"/>
    </source>
</evidence>
<keyword evidence="16" id="KW-1185">Reference proteome</keyword>
<protein>
    <recommendedName>
        <fullName evidence="4">Pyruvate, phosphate dikinase</fullName>
        <ecNumber evidence="3">2.7.9.1</ecNumber>
    </recommendedName>
    <alternativeName>
        <fullName evidence="9">Pyruvate, orthophosphate dikinase</fullName>
    </alternativeName>
</protein>
<dbReference type="InterPro" id="IPR000121">
    <property type="entry name" value="PEP_util_C"/>
</dbReference>
<keyword evidence="5" id="KW-0808">Transferase</keyword>
<dbReference type="SUPFAM" id="SSF56059">
    <property type="entry name" value="Glutathione synthetase ATP-binding domain-like"/>
    <property type="match status" value="1"/>
</dbReference>
<evidence type="ECO:0000256" key="10">
    <source>
        <dbReference type="PIRSR" id="PIRSR000853-1"/>
    </source>
</evidence>
<evidence type="ECO:0000256" key="12">
    <source>
        <dbReference type="PIRSR" id="PIRSR000853-3"/>
    </source>
</evidence>
<dbReference type="Gene3D" id="1.10.189.10">
    <property type="entry name" value="Pyruvate Phosphate Dikinase, domain 2"/>
    <property type="match status" value="1"/>
</dbReference>
<evidence type="ECO:0000256" key="1">
    <source>
        <dbReference type="ARBA" id="ARBA00001946"/>
    </source>
</evidence>
<dbReference type="SUPFAM" id="SSF52009">
    <property type="entry name" value="Phosphohistidine domain"/>
    <property type="match status" value="1"/>
</dbReference>
<evidence type="ECO:0000259" key="14">
    <source>
        <dbReference type="Pfam" id="PF02896"/>
    </source>
</evidence>
<dbReference type="InterPro" id="IPR013815">
    <property type="entry name" value="ATP_grasp_subdomain_1"/>
</dbReference>
<feature type="binding site" evidence="11">
    <location>
        <position position="739"/>
    </location>
    <ligand>
        <name>substrate</name>
    </ligand>
</feature>
<evidence type="ECO:0000256" key="7">
    <source>
        <dbReference type="ARBA" id="ARBA00022777"/>
    </source>
</evidence>
<dbReference type="GO" id="GO:0005524">
    <property type="term" value="F:ATP binding"/>
    <property type="evidence" value="ECO:0007669"/>
    <property type="project" value="InterPro"/>
</dbReference>
<dbReference type="PIRSF" id="PIRSF000853">
    <property type="entry name" value="PPDK"/>
    <property type="match status" value="1"/>
</dbReference>
<organism evidence="15 16">
    <name type="scientific">Williamsia limnetica</name>
    <dbReference type="NCBI Taxonomy" id="882452"/>
    <lineage>
        <taxon>Bacteria</taxon>
        <taxon>Bacillati</taxon>
        <taxon>Actinomycetota</taxon>
        <taxon>Actinomycetes</taxon>
        <taxon>Mycobacteriales</taxon>
        <taxon>Nocardiaceae</taxon>
        <taxon>Williamsia</taxon>
    </lineage>
</organism>
<dbReference type="EMBL" id="QJSP01000020">
    <property type="protein sequence ID" value="PYE12819.1"/>
    <property type="molecule type" value="Genomic_DNA"/>
</dbReference>
<dbReference type="Gene3D" id="3.30.1490.20">
    <property type="entry name" value="ATP-grasp fold, A domain"/>
    <property type="match status" value="1"/>
</dbReference>
<dbReference type="InterPro" id="IPR015813">
    <property type="entry name" value="Pyrv/PenolPyrv_kinase-like_dom"/>
</dbReference>
<dbReference type="PROSITE" id="PS00742">
    <property type="entry name" value="PEP_ENZYMES_2"/>
    <property type="match status" value="1"/>
</dbReference>
<evidence type="ECO:0000256" key="4">
    <source>
        <dbReference type="ARBA" id="ARBA00020138"/>
    </source>
</evidence>
<dbReference type="Pfam" id="PF00391">
    <property type="entry name" value="PEP-utilizers"/>
    <property type="match status" value="1"/>
</dbReference>
<keyword evidence="15" id="KW-0670">Pyruvate</keyword>